<dbReference type="KEGG" id="vg:40075832"/>
<evidence type="ECO:0000313" key="1">
    <source>
        <dbReference type="EMBL" id="AQY55123.1"/>
    </source>
</evidence>
<dbReference type="OrthoDB" id="34425at10239"/>
<dbReference type="GeneID" id="40075832"/>
<evidence type="ECO:0000313" key="2">
    <source>
        <dbReference type="Proteomes" id="UP000225660"/>
    </source>
</evidence>
<sequence>MPKITDWKVFGGTVELERKHMKVDHVDLEIVVHDTVSWKDGPQPIYFTDLQFQPGHQKTGWIPNTQEFLDRVEFTVDELRRYRLADGSVDPYFQFPPGVTPRTYTPEELGYQRLFNIMGRGHEVIVLPNDLPEPEFWDLDLIAQKGLERPVEILSTGIDFTIIPKDDFELMRLSNNIGALLPEEEQKYPDDPEHPLNYRYTREFWIGSGHAGDVIEINATTMTAKVNGITINTQGIKQITTGSDTIKIYKNKFHLMPRGSVRFRVEFYGRDANGRLADTGIGYRGTATFKQWTYGVERL</sequence>
<organism evidence="1 2">
    <name type="scientific">Geobacillus phage TP-84</name>
    <dbReference type="NCBI Taxonomy" id="1965361"/>
    <lineage>
        <taxon>Viruses</taxon>
        <taxon>Duplodnaviria</taxon>
        <taxon>Heunggongvirae</taxon>
        <taxon>Uroviricota</taxon>
        <taxon>Caudoviricetes</taxon>
        <taxon>Saundersvirus</taxon>
        <taxon>Saundersvirus Tp84</taxon>
    </lineage>
</organism>
<keyword evidence="2" id="KW-1185">Reference proteome</keyword>
<reference evidence="1" key="1">
    <citation type="submission" date="2017-10" db="EMBL/GenBank/DDBJ databases">
        <title>Sequence, genome organization and annotation of the thermophilic 47,7-kb bacterophage TO-84 that infects Geobacillus stearothermophilus.</title>
        <authorList>
            <person name="Skowron P.M."/>
            <person name="Kropinski A."/>
            <person name="Los M."/>
        </authorList>
    </citation>
    <scope>NUCLEOTIDE SEQUENCE [LARGE SCALE GENOMIC DNA]</scope>
</reference>
<protein>
    <submittedName>
        <fullName evidence="1">Distal tail protein</fullName>
    </submittedName>
</protein>
<dbReference type="RefSeq" id="YP_009600070.1">
    <property type="nucleotide sequence ID" value="NC_041918.2"/>
</dbReference>
<dbReference type="EMBL" id="KY565347">
    <property type="protein sequence ID" value="AQY55123.1"/>
    <property type="molecule type" value="Genomic_DNA"/>
</dbReference>
<accession>A0A1U9WQS1</accession>
<proteinExistence type="predicted"/>
<dbReference type="Proteomes" id="UP000225660">
    <property type="component" value="Segment"/>
</dbReference>
<name>A0A1U9WQS1_9CAUD</name>